<gene>
    <name evidence="1" type="ORF">BpHYR1_020253</name>
</gene>
<accession>A0A3M7QJN8</accession>
<dbReference type="EMBL" id="REGN01005946">
    <property type="protein sequence ID" value="RNA11472.1"/>
    <property type="molecule type" value="Genomic_DNA"/>
</dbReference>
<evidence type="ECO:0000313" key="1">
    <source>
        <dbReference type="EMBL" id="RNA11472.1"/>
    </source>
</evidence>
<reference evidence="1 2" key="1">
    <citation type="journal article" date="2018" name="Sci. Rep.">
        <title>Genomic signatures of local adaptation to the degree of environmental predictability in rotifers.</title>
        <authorList>
            <person name="Franch-Gras L."/>
            <person name="Hahn C."/>
            <person name="Garcia-Roger E.M."/>
            <person name="Carmona M.J."/>
            <person name="Serra M."/>
            <person name="Gomez A."/>
        </authorList>
    </citation>
    <scope>NUCLEOTIDE SEQUENCE [LARGE SCALE GENOMIC DNA]</scope>
    <source>
        <strain evidence="1">HYR1</strain>
    </source>
</reference>
<organism evidence="1 2">
    <name type="scientific">Brachionus plicatilis</name>
    <name type="common">Marine rotifer</name>
    <name type="synonym">Brachionus muelleri</name>
    <dbReference type="NCBI Taxonomy" id="10195"/>
    <lineage>
        <taxon>Eukaryota</taxon>
        <taxon>Metazoa</taxon>
        <taxon>Spiralia</taxon>
        <taxon>Gnathifera</taxon>
        <taxon>Rotifera</taxon>
        <taxon>Eurotatoria</taxon>
        <taxon>Monogononta</taxon>
        <taxon>Pseudotrocha</taxon>
        <taxon>Ploima</taxon>
        <taxon>Brachionidae</taxon>
        <taxon>Brachionus</taxon>
    </lineage>
</organism>
<keyword evidence="2" id="KW-1185">Reference proteome</keyword>
<dbReference type="Proteomes" id="UP000276133">
    <property type="component" value="Unassembled WGS sequence"/>
</dbReference>
<evidence type="ECO:0000313" key="2">
    <source>
        <dbReference type="Proteomes" id="UP000276133"/>
    </source>
</evidence>
<proteinExistence type="predicted"/>
<sequence length="114" mass="13362">MACFSLLKFKIEKESIWVVGASSKNNGKIYKSQTIQYRYILLHRKNIKLIEKFQSSTKPFGMLQKKQPKNSIKLNKILVYCWAECGKFCLAVLFIPKECFDRCLFELDSLSQRV</sequence>
<dbReference type="AlphaFoldDB" id="A0A3M7QJN8"/>
<comment type="caution">
    <text evidence="1">The sequence shown here is derived from an EMBL/GenBank/DDBJ whole genome shotgun (WGS) entry which is preliminary data.</text>
</comment>
<protein>
    <submittedName>
        <fullName evidence="1">Uncharacterized protein</fullName>
    </submittedName>
</protein>
<name>A0A3M7QJN8_BRAPC</name>